<reference evidence="2" key="1">
    <citation type="submission" date="2023-10" db="EMBL/GenBank/DDBJ databases">
        <authorList>
            <person name="Chen Y."/>
            <person name="Shah S."/>
            <person name="Dougan E. K."/>
            <person name="Thang M."/>
            <person name="Chan C."/>
        </authorList>
    </citation>
    <scope>NUCLEOTIDE SEQUENCE [LARGE SCALE GENOMIC DNA]</scope>
</reference>
<feature type="compositionally biased region" description="Basic and acidic residues" evidence="1">
    <location>
        <begin position="7"/>
        <end position="48"/>
    </location>
</feature>
<keyword evidence="3" id="KW-1185">Reference proteome</keyword>
<feature type="compositionally biased region" description="Low complexity" evidence="1">
    <location>
        <begin position="54"/>
        <end position="65"/>
    </location>
</feature>
<feature type="compositionally biased region" description="Basic and acidic residues" evidence="1">
    <location>
        <begin position="134"/>
        <end position="155"/>
    </location>
</feature>
<accession>A0ABN9PCV7</accession>
<sequence length="161" mass="16965">MRCLEQAVERMETRAPDPEVESVRSLEARPRGALDPEAEGTRSLERLGGRLGRRAPPAALPPLLRWGSTAREPRFVESGEAPCRSQAARGAGSDSLGGPAPPSQAAGPCLASVPTPGARAAPGGPPEPASTSGERARRVVPLREEPQQQARERPVSRLTLS</sequence>
<feature type="region of interest" description="Disordered" evidence="1">
    <location>
        <begin position="1"/>
        <end position="161"/>
    </location>
</feature>
<evidence type="ECO:0000313" key="2">
    <source>
        <dbReference type="EMBL" id="CAK0789101.1"/>
    </source>
</evidence>
<dbReference type="EMBL" id="CAUYUJ010000171">
    <property type="protein sequence ID" value="CAK0789101.1"/>
    <property type="molecule type" value="Genomic_DNA"/>
</dbReference>
<organism evidence="2 3">
    <name type="scientific">Prorocentrum cordatum</name>
    <dbReference type="NCBI Taxonomy" id="2364126"/>
    <lineage>
        <taxon>Eukaryota</taxon>
        <taxon>Sar</taxon>
        <taxon>Alveolata</taxon>
        <taxon>Dinophyceae</taxon>
        <taxon>Prorocentrales</taxon>
        <taxon>Prorocentraceae</taxon>
        <taxon>Prorocentrum</taxon>
    </lineage>
</organism>
<feature type="compositionally biased region" description="Low complexity" evidence="1">
    <location>
        <begin position="103"/>
        <end position="122"/>
    </location>
</feature>
<dbReference type="Proteomes" id="UP001189429">
    <property type="component" value="Unassembled WGS sequence"/>
</dbReference>
<evidence type="ECO:0000313" key="3">
    <source>
        <dbReference type="Proteomes" id="UP001189429"/>
    </source>
</evidence>
<protein>
    <submittedName>
        <fullName evidence="2">Uncharacterized protein</fullName>
    </submittedName>
</protein>
<gene>
    <name evidence="2" type="ORF">PCOR1329_LOCUS770</name>
</gene>
<proteinExistence type="predicted"/>
<name>A0ABN9PCV7_9DINO</name>
<evidence type="ECO:0000256" key="1">
    <source>
        <dbReference type="SAM" id="MobiDB-lite"/>
    </source>
</evidence>
<comment type="caution">
    <text evidence="2">The sequence shown here is derived from an EMBL/GenBank/DDBJ whole genome shotgun (WGS) entry which is preliminary data.</text>
</comment>